<reference evidence="1 2" key="1">
    <citation type="journal article" date="2016" name="Nat. Commun.">
        <title>Thousands of microbial genomes shed light on interconnected biogeochemical processes in an aquifer system.</title>
        <authorList>
            <person name="Anantharaman K."/>
            <person name="Brown C.T."/>
            <person name="Hug L.A."/>
            <person name="Sharon I."/>
            <person name="Castelle C.J."/>
            <person name="Probst A.J."/>
            <person name="Thomas B.C."/>
            <person name="Singh A."/>
            <person name="Wilkins M.J."/>
            <person name="Karaoz U."/>
            <person name="Brodie E.L."/>
            <person name="Williams K.H."/>
            <person name="Hubbard S.S."/>
            <person name="Banfield J.F."/>
        </authorList>
    </citation>
    <scope>NUCLEOTIDE SEQUENCE [LARGE SCALE GENOMIC DNA]</scope>
</reference>
<dbReference type="STRING" id="1802301.A2664_01400"/>
<organism evidence="1 2">
    <name type="scientific">Candidatus Taylorbacteria bacterium RIFCSPHIGHO2_01_FULL_46_22b</name>
    <dbReference type="NCBI Taxonomy" id="1802301"/>
    <lineage>
        <taxon>Bacteria</taxon>
        <taxon>Candidatus Tayloriibacteriota</taxon>
    </lineage>
</organism>
<comment type="caution">
    <text evidence="1">The sequence shown here is derived from an EMBL/GenBank/DDBJ whole genome shotgun (WGS) entry which is preliminary data.</text>
</comment>
<gene>
    <name evidence="1" type="ORF">A2664_01400</name>
</gene>
<evidence type="ECO:0008006" key="3">
    <source>
        <dbReference type="Google" id="ProtNLM"/>
    </source>
</evidence>
<dbReference type="AlphaFoldDB" id="A0A1G2M263"/>
<dbReference type="Proteomes" id="UP000178873">
    <property type="component" value="Unassembled WGS sequence"/>
</dbReference>
<evidence type="ECO:0000313" key="1">
    <source>
        <dbReference type="EMBL" id="OHA17985.1"/>
    </source>
</evidence>
<proteinExistence type="predicted"/>
<protein>
    <recommendedName>
        <fullName evidence="3">DUF5666 domain-containing protein</fullName>
    </recommendedName>
</protein>
<name>A0A1G2M263_9BACT</name>
<accession>A0A1G2M263</accession>
<evidence type="ECO:0000313" key="2">
    <source>
        <dbReference type="Proteomes" id="UP000178873"/>
    </source>
</evidence>
<sequence length="238" mass="25159">MKKVIESIFEPFVALVIALSMVATPALVLAKDNGHNDNNGKKSNPIAQIQKIQQQKDLQIRNDGTITLQGATVTGVGSASTTITTAFTWGGTTMSFTVKTDSNTRITQKNGNKITLADVAVGDVVNIAGTLDASAAFTINAKTLRDVTREKSIPLTNDIFQGTLQSISSTTTLPTTFSLLLGGITRTVTVASSTVVLKSNWTLTTLGQFVIGDIIRVFGSVQSNGTTIDALVVRNATR</sequence>
<dbReference type="EMBL" id="MHRF01000010">
    <property type="protein sequence ID" value="OHA17985.1"/>
    <property type="molecule type" value="Genomic_DNA"/>
</dbReference>